<gene>
    <name evidence="4" type="ORF">AMSG_06813</name>
</gene>
<organism evidence="4 5">
    <name type="scientific">Thecamonas trahens ATCC 50062</name>
    <dbReference type="NCBI Taxonomy" id="461836"/>
    <lineage>
        <taxon>Eukaryota</taxon>
        <taxon>Apusozoa</taxon>
        <taxon>Apusomonadida</taxon>
        <taxon>Apusomonadidae</taxon>
        <taxon>Thecamonas</taxon>
    </lineage>
</organism>
<proteinExistence type="predicted"/>
<feature type="compositionally biased region" description="Basic residues" evidence="3">
    <location>
        <begin position="85"/>
        <end position="98"/>
    </location>
</feature>
<reference evidence="4 5" key="1">
    <citation type="submission" date="2010-05" db="EMBL/GenBank/DDBJ databases">
        <title>The Genome Sequence of Thecamonas trahens ATCC 50062.</title>
        <authorList>
            <consortium name="The Broad Institute Genome Sequencing Platform"/>
            <person name="Russ C."/>
            <person name="Cuomo C."/>
            <person name="Shea T."/>
            <person name="Young S.K."/>
            <person name="Zeng Q."/>
            <person name="Koehrsen M."/>
            <person name="Haas B."/>
            <person name="Borodovsky M."/>
            <person name="Guigo R."/>
            <person name="Alvarado L."/>
            <person name="Berlin A."/>
            <person name="Bochicchio J."/>
            <person name="Borenstein D."/>
            <person name="Chapman S."/>
            <person name="Chen Z."/>
            <person name="Freedman E."/>
            <person name="Gellesch M."/>
            <person name="Goldberg J."/>
            <person name="Griggs A."/>
            <person name="Gujja S."/>
            <person name="Heilman E."/>
            <person name="Heiman D."/>
            <person name="Hepburn T."/>
            <person name="Howarth C."/>
            <person name="Jen D."/>
            <person name="Larson L."/>
            <person name="Mehta T."/>
            <person name="Park D."/>
            <person name="Pearson M."/>
            <person name="Roberts A."/>
            <person name="Saif S."/>
            <person name="Shenoy N."/>
            <person name="Sisk P."/>
            <person name="Stolte C."/>
            <person name="Sykes S."/>
            <person name="Thomson T."/>
            <person name="Walk T."/>
            <person name="White J."/>
            <person name="Yandava C."/>
            <person name="Burger G."/>
            <person name="Gray M.W."/>
            <person name="Holland P.W.H."/>
            <person name="King N."/>
            <person name="Lang F.B.F."/>
            <person name="Roger A.J."/>
            <person name="Ruiz-Trillo I."/>
            <person name="Lander E."/>
            <person name="Nusbaum C."/>
        </authorList>
    </citation>
    <scope>NUCLEOTIDE SEQUENCE [LARGE SCALE GENOMIC DNA]</scope>
    <source>
        <strain evidence="4 5">ATCC 50062</strain>
    </source>
</reference>
<evidence type="ECO:0000313" key="5">
    <source>
        <dbReference type="Proteomes" id="UP000054408"/>
    </source>
</evidence>
<name>A0A0L0DDN2_THETB</name>
<keyword evidence="2" id="KW-0539">Nucleus</keyword>
<dbReference type="PANTHER" id="PTHR12214">
    <property type="entry name" value="GC-RICH SEQUENCE DNA-BINDING FACTOR"/>
    <property type="match status" value="1"/>
</dbReference>
<feature type="compositionally biased region" description="Low complexity" evidence="3">
    <location>
        <begin position="43"/>
        <end position="57"/>
    </location>
</feature>
<dbReference type="EMBL" id="GL349461">
    <property type="protein sequence ID" value="KNC50330.1"/>
    <property type="molecule type" value="Genomic_DNA"/>
</dbReference>
<dbReference type="GO" id="GO:0003677">
    <property type="term" value="F:DNA binding"/>
    <property type="evidence" value="ECO:0007669"/>
    <property type="project" value="InterPro"/>
</dbReference>
<dbReference type="RefSeq" id="XP_013756876.1">
    <property type="nucleotide sequence ID" value="XM_013901422.1"/>
</dbReference>
<evidence type="ECO:0000313" key="4">
    <source>
        <dbReference type="EMBL" id="KNC50330.1"/>
    </source>
</evidence>
<evidence type="ECO:0000256" key="2">
    <source>
        <dbReference type="ARBA" id="ARBA00023242"/>
    </source>
</evidence>
<evidence type="ECO:0000256" key="1">
    <source>
        <dbReference type="ARBA" id="ARBA00004123"/>
    </source>
</evidence>
<keyword evidence="5" id="KW-1185">Reference proteome</keyword>
<dbReference type="PANTHER" id="PTHR12214:SF0">
    <property type="entry name" value="LD29489P"/>
    <property type="match status" value="1"/>
</dbReference>
<dbReference type="Proteomes" id="UP000054408">
    <property type="component" value="Unassembled WGS sequence"/>
</dbReference>
<dbReference type="InterPro" id="IPR012890">
    <property type="entry name" value="GCFC2-like"/>
</dbReference>
<dbReference type="OrthoDB" id="429427at2759"/>
<feature type="region of interest" description="Disordered" evidence="3">
    <location>
        <begin position="1"/>
        <end position="57"/>
    </location>
</feature>
<sequence length="774" mass="80293">MFKKRRKRAAARTTTATVSSGNSGTSGTSDTLGGETLLEAPTLAGGPSASSSPLSSSIVGLVAPPSTGASATDAVAAAVSVMGSSRRRKGGKGGKSSRRGIAVGGERTVRLSPAVAMAGKLDGTGTIGRPSYSAQHLAELAAETKVRVVVDDECDADDDGDDKDAVEGDESGIQSQAAVKRARDARRQARMVADQEETDQIGVAEGDFIPLLGEGDEAKAKSSKAAARSGARLVAEDMATDADELAFLDGEHYADSFAFGAPGKNAARAKPAKATQLDLDPDAEAAIVAKGTSRAADAAAIRAAVPLERTELYLAMPERYAPPSISDVLASIAARAAGTQDAADAAADAAAQSRAALESAQTTLADRLAAIKELSSRLAFVQQLGEFVVELGDCLVAQLPLVDKAEAAYWTALTRPVFLAPDTVITAEARTARLQALATTSLPADPWLSDDDAAEASADASFPPPPSDAAPFANVTPEFGSAEAVVGVFANWRREHAGAYRDAFGSLALRTALAPFVRASLLGWEPHRGASLEDALPWLEPVFEFGTTGSLPDDEALLADLLAAHLVPHLTKMVRTTWRWALLSGKFNQALQDALALVTEFFGGSEAAAPTATLEPLISALKSAMLLMVQPSATPLPPLARAPGMYATPGMAAVFAHYFQLALKALRLISSWDGFVPWREGPLTRASLARTLFGSYIHTRLLPALEGVRASAPGTAAERALEMILVLPPGWQPGVVGSPVSAADWAPVRAFAADASWPVGEPGVVRLRATLGMG</sequence>
<evidence type="ECO:0008006" key="6">
    <source>
        <dbReference type="Google" id="ProtNLM"/>
    </source>
</evidence>
<accession>A0A0L0DDN2</accession>
<dbReference type="AlphaFoldDB" id="A0A0L0DDN2"/>
<dbReference type="GO" id="GO:0005634">
    <property type="term" value="C:nucleus"/>
    <property type="evidence" value="ECO:0007669"/>
    <property type="project" value="UniProtKB-SubCell"/>
</dbReference>
<feature type="compositionally biased region" description="Basic residues" evidence="3">
    <location>
        <begin position="1"/>
        <end position="10"/>
    </location>
</feature>
<dbReference type="OMA" id="WRREHAG"/>
<feature type="compositionally biased region" description="Low complexity" evidence="3">
    <location>
        <begin position="11"/>
        <end position="36"/>
    </location>
</feature>
<dbReference type="eggNOG" id="KOG2136">
    <property type="taxonomic scope" value="Eukaryota"/>
</dbReference>
<feature type="region of interest" description="Disordered" evidence="3">
    <location>
        <begin position="81"/>
        <end position="105"/>
    </location>
</feature>
<dbReference type="GO" id="GO:0000398">
    <property type="term" value="P:mRNA splicing, via spliceosome"/>
    <property type="evidence" value="ECO:0007669"/>
    <property type="project" value="InterPro"/>
</dbReference>
<dbReference type="GeneID" id="25565892"/>
<feature type="region of interest" description="Disordered" evidence="3">
    <location>
        <begin position="446"/>
        <end position="467"/>
    </location>
</feature>
<dbReference type="STRING" id="461836.A0A0L0DDN2"/>
<evidence type="ECO:0000256" key="3">
    <source>
        <dbReference type="SAM" id="MobiDB-lite"/>
    </source>
</evidence>
<comment type="subcellular location">
    <subcellularLocation>
        <location evidence="1">Nucleus</location>
    </subcellularLocation>
</comment>
<protein>
    <recommendedName>
        <fullName evidence="6">GCF C-terminal domain-containing protein</fullName>
    </recommendedName>
</protein>